<dbReference type="EMBL" id="BN001307">
    <property type="protein sequence ID" value="CBF85382.1"/>
    <property type="molecule type" value="Genomic_DNA"/>
</dbReference>
<evidence type="ECO:0000313" key="2">
    <source>
        <dbReference type="Proteomes" id="UP000000560"/>
    </source>
</evidence>
<keyword evidence="2" id="KW-1185">Reference proteome</keyword>
<protein>
    <submittedName>
        <fullName evidence="1">F-box domain protein (AFU_orthologue AFUA_4G08560)</fullName>
    </submittedName>
</protein>
<accession>C8VNU3</accession>
<dbReference type="GeneID" id="2875620"/>
<dbReference type="OrthoDB" id="4179303at2759"/>
<dbReference type="eggNOG" id="ENOG502S356">
    <property type="taxonomic scope" value="Eukaryota"/>
</dbReference>
<sequence length="502" mass="57131">MTEISRRIEDLADELISEILFFLVPAEDRSPSSSPVNSHALLPGLNERRAHIYGEKTELDRFRLVCKRFLRISTPRKFTSFHLRFSRRGFRRLEELLHMQLACHVKHFTYMVRPFYQESGNRLLNIQSSSLSGWSQFSTDDLPAAETHRARLQEQVYILTGNHDRELLKKALIAFSSLQEVKLLRLQDQADEQLLDHIRERSLEGTLGLNWEPACTRAINSLGKALLVSKCTSVRFLGPQIDPNAAFKLLQTPSATLSAIGARMACLEVTFHAQEDMTSLMQDLSRVFHDFFSAAKNLEAIHLGFATAVPLGLSLDQVFHRIQWKRLRKLSIQGWRLTSQEIVAIIRRHRRQLRDVRIVNVTLRDGSRWSDVLSVLHDEMDEIEHIDLREIDYVSGDCVHGIHSSSGHGSSHGVNYGNGNSSGAASSGFHYHHFLNTAVNINHLELAFALLNLPHHASIPEVISNLSVDELGDNGIHVTHEKRQIWEAWVLSSPRKIARRRA</sequence>
<reference evidence="2" key="2">
    <citation type="journal article" date="2009" name="Fungal Genet. Biol.">
        <title>The 2008 update of the Aspergillus nidulans genome annotation: a community effort.</title>
        <authorList>
            <person name="Wortman J.R."/>
            <person name="Gilsenan J.M."/>
            <person name="Joardar V."/>
            <person name="Deegan J."/>
            <person name="Clutterbuck J."/>
            <person name="Andersen M.R."/>
            <person name="Archer D."/>
            <person name="Bencina M."/>
            <person name="Braus G."/>
            <person name="Coutinho P."/>
            <person name="von Dohren H."/>
            <person name="Doonan J."/>
            <person name="Driessen A.J."/>
            <person name="Durek P."/>
            <person name="Espeso E."/>
            <person name="Fekete E."/>
            <person name="Flipphi M."/>
            <person name="Estrada C.G."/>
            <person name="Geysens S."/>
            <person name="Goldman G."/>
            <person name="de Groot P.W."/>
            <person name="Hansen K."/>
            <person name="Harris S.D."/>
            <person name="Heinekamp T."/>
            <person name="Helmstaedt K."/>
            <person name="Henrissat B."/>
            <person name="Hofmann G."/>
            <person name="Homan T."/>
            <person name="Horio T."/>
            <person name="Horiuchi H."/>
            <person name="James S."/>
            <person name="Jones M."/>
            <person name="Karaffa L."/>
            <person name="Karanyi Z."/>
            <person name="Kato M."/>
            <person name="Keller N."/>
            <person name="Kelly D.E."/>
            <person name="Kiel J.A."/>
            <person name="Kim J.M."/>
            <person name="van der Klei I.J."/>
            <person name="Klis F.M."/>
            <person name="Kovalchuk A."/>
            <person name="Krasevec N."/>
            <person name="Kubicek C.P."/>
            <person name="Liu B."/>
            <person name="Maccabe A."/>
            <person name="Meyer V."/>
            <person name="Mirabito P."/>
            <person name="Miskei M."/>
            <person name="Mos M."/>
            <person name="Mullins J."/>
            <person name="Nelson D.R."/>
            <person name="Nielsen J."/>
            <person name="Oakley B.R."/>
            <person name="Osmani S.A."/>
            <person name="Pakula T."/>
            <person name="Paszewski A."/>
            <person name="Paulsen I."/>
            <person name="Pilsyk S."/>
            <person name="Pocsi I."/>
            <person name="Punt P.J."/>
            <person name="Ram A.F."/>
            <person name="Ren Q."/>
            <person name="Robellet X."/>
            <person name="Robson G."/>
            <person name="Seiboth B."/>
            <person name="van Solingen P."/>
            <person name="Specht T."/>
            <person name="Sun J."/>
            <person name="Taheri-Talesh N."/>
            <person name="Takeshita N."/>
            <person name="Ussery D."/>
            <person name="vanKuyk P.A."/>
            <person name="Visser H."/>
            <person name="van de Vondervoort P.J."/>
            <person name="de Vries R.P."/>
            <person name="Walton J."/>
            <person name="Xiang X."/>
            <person name="Xiong Y."/>
            <person name="Zeng A.P."/>
            <person name="Brandt B.W."/>
            <person name="Cornell M.J."/>
            <person name="van den Hondel C.A."/>
            <person name="Visser J."/>
            <person name="Oliver S.G."/>
            <person name="Turner G."/>
        </authorList>
    </citation>
    <scope>GENOME REANNOTATION</scope>
    <source>
        <strain evidence="2">FGSC A4 / ATCC 38163 / CBS 112.46 / NRRL 194 / M139</strain>
    </source>
</reference>
<accession>Q5BCN7</accession>
<name>Q5BCN7_EMENI</name>
<dbReference type="STRING" id="227321.Q5BCN7"/>
<dbReference type="KEGG" id="ani:ANIA_01693"/>
<dbReference type="OMA" id="ACHVRYF"/>
<reference evidence="2" key="1">
    <citation type="journal article" date="2005" name="Nature">
        <title>Sequencing of Aspergillus nidulans and comparative analysis with A. fumigatus and A. oryzae.</title>
        <authorList>
            <person name="Galagan J.E."/>
            <person name="Calvo S.E."/>
            <person name="Cuomo C."/>
            <person name="Ma L.J."/>
            <person name="Wortman J.R."/>
            <person name="Batzoglou S."/>
            <person name="Lee S.I."/>
            <person name="Basturkmen M."/>
            <person name="Spevak C.C."/>
            <person name="Clutterbuck J."/>
            <person name="Kapitonov V."/>
            <person name="Jurka J."/>
            <person name="Scazzocchio C."/>
            <person name="Farman M."/>
            <person name="Butler J."/>
            <person name="Purcell S."/>
            <person name="Harris S."/>
            <person name="Braus G.H."/>
            <person name="Draht O."/>
            <person name="Busch S."/>
            <person name="D'Enfert C."/>
            <person name="Bouchier C."/>
            <person name="Goldman G.H."/>
            <person name="Bell-Pedersen D."/>
            <person name="Griffiths-Jones S."/>
            <person name="Doonan J.H."/>
            <person name="Yu J."/>
            <person name="Vienken K."/>
            <person name="Pain A."/>
            <person name="Freitag M."/>
            <person name="Selker E.U."/>
            <person name="Archer D.B."/>
            <person name="Penalva M.A."/>
            <person name="Oakley B.R."/>
            <person name="Momany M."/>
            <person name="Tanaka T."/>
            <person name="Kumagai T."/>
            <person name="Asai K."/>
            <person name="Machida M."/>
            <person name="Nierman W.C."/>
            <person name="Denning D.W."/>
            <person name="Caddick M."/>
            <person name="Hynes M."/>
            <person name="Paoletti M."/>
            <person name="Fischer R."/>
            <person name="Miller B."/>
            <person name="Dyer P."/>
            <person name="Sachs M.S."/>
            <person name="Osmani S.A."/>
            <person name="Birren B.W."/>
        </authorList>
    </citation>
    <scope>NUCLEOTIDE SEQUENCE [LARGE SCALE GENOMIC DNA]</scope>
    <source>
        <strain evidence="2">FGSC A4 / ATCC 38163 / CBS 112.46 / NRRL 194 / M139</strain>
    </source>
</reference>
<organism evidence="1 2">
    <name type="scientific">Emericella nidulans (strain FGSC A4 / ATCC 38163 / CBS 112.46 / NRRL 194 / M139)</name>
    <name type="common">Aspergillus nidulans</name>
    <dbReference type="NCBI Taxonomy" id="227321"/>
    <lineage>
        <taxon>Eukaryota</taxon>
        <taxon>Fungi</taxon>
        <taxon>Dikarya</taxon>
        <taxon>Ascomycota</taxon>
        <taxon>Pezizomycotina</taxon>
        <taxon>Eurotiomycetes</taxon>
        <taxon>Eurotiomycetidae</taxon>
        <taxon>Eurotiales</taxon>
        <taxon>Aspergillaceae</taxon>
        <taxon>Aspergillus</taxon>
        <taxon>Aspergillus subgen. Nidulantes</taxon>
    </lineage>
</organism>
<proteinExistence type="predicted"/>
<dbReference type="HOGENOM" id="CLU_025951_1_1_1"/>
<dbReference type="Proteomes" id="UP000000560">
    <property type="component" value="Chromosome VII"/>
</dbReference>
<gene>
    <name evidence="1" type="ORF">ANIA_01693</name>
</gene>
<dbReference type="AlphaFoldDB" id="Q5BCN7"/>
<evidence type="ECO:0000313" key="1">
    <source>
        <dbReference type="EMBL" id="CBF85382.1"/>
    </source>
</evidence>
<dbReference type="RefSeq" id="XP_659297.1">
    <property type="nucleotide sequence ID" value="XM_654205.1"/>
</dbReference>
<dbReference type="InParanoid" id="Q5BCN7"/>